<evidence type="ECO:0000256" key="3">
    <source>
        <dbReference type="ARBA" id="ARBA00022840"/>
    </source>
</evidence>
<protein>
    <submittedName>
        <fullName evidence="5">Insertion sequence IS5376 putative ATP-binding protein</fullName>
    </submittedName>
</protein>
<evidence type="ECO:0000259" key="4">
    <source>
        <dbReference type="SMART" id="SM00382"/>
    </source>
</evidence>
<dbReference type="AlphaFoldDB" id="A0A4Y7RPN7"/>
<dbReference type="InterPro" id="IPR027417">
    <property type="entry name" value="P-loop_NTPase"/>
</dbReference>
<organism evidence="5 6">
    <name type="scientific">Pelotomaculum propionicicum</name>
    <dbReference type="NCBI Taxonomy" id="258475"/>
    <lineage>
        <taxon>Bacteria</taxon>
        <taxon>Bacillati</taxon>
        <taxon>Bacillota</taxon>
        <taxon>Clostridia</taxon>
        <taxon>Eubacteriales</taxon>
        <taxon>Desulfotomaculaceae</taxon>
        <taxon>Pelotomaculum</taxon>
    </lineage>
</organism>
<dbReference type="SMART" id="SM00382">
    <property type="entry name" value="AAA"/>
    <property type="match status" value="1"/>
</dbReference>
<evidence type="ECO:0000256" key="2">
    <source>
        <dbReference type="ARBA" id="ARBA00022741"/>
    </source>
</evidence>
<evidence type="ECO:0000313" key="6">
    <source>
        <dbReference type="Proteomes" id="UP000297597"/>
    </source>
</evidence>
<dbReference type="SUPFAM" id="SSF52540">
    <property type="entry name" value="P-loop containing nucleoside triphosphate hydrolases"/>
    <property type="match status" value="1"/>
</dbReference>
<dbReference type="InterPro" id="IPR002611">
    <property type="entry name" value="IstB_ATP-bd"/>
</dbReference>
<dbReference type="GO" id="GO:0005524">
    <property type="term" value="F:ATP binding"/>
    <property type="evidence" value="ECO:0007669"/>
    <property type="project" value="UniProtKB-KW"/>
</dbReference>
<sequence length="253" mass="29487">MSAVNDLLIRDYLKRLKLPAIARHYQDLARQAADHNRSYEDYLAALLEQEAISREESTRRNRISRACLPYLKTLEEFDFSAIPSLNKQKVLRLSHCDFVKQKENIVMIGNSGTGKTHLAIALAMCACRQGYRVRYWNAPGLVTHLQLAQQENRLLQMEKQWLKQDLVVVDEVGYIPYSPECARLFFRFMAARYERGSCIVTSNLEFAQWSTVFGEEKLTEALLDRLTHRCHILLINGESYRFRQSMKRHEKEG</sequence>
<dbReference type="PANTHER" id="PTHR30050:SF4">
    <property type="entry name" value="ATP-BINDING PROTEIN RV3427C IN INSERTION SEQUENCE-RELATED"/>
    <property type="match status" value="1"/>
</dbReference>
<dbReference type="PIRSF" id="PIRSF003073">
    <property type="entry name" value="DNAC_TnpB_IstB"/>
    <property type="match status" value="1"/>
</dbReference>
<keyword evidence="2" id="KW-0547">Nucleotide-binding</keyword>
<dbReference type="RefSeq" id="WP_134213965.1">
    <property type="nucleotide sequence ID" value="NZ_QFFZ01000021.1"/>
</dbReference>
<gene>
    <name evidence="5" type="ORF">Pmgp_02126</name>
</gene>
<reference evidence="5 6" key="1">
    <citation type="journal article" date="2018" name="Environ. Microbiol.">
        <title>Novel energy conservation strategies and behaviour of Pelotomaculum schinkii driving syntrophic propionate catabolism.</title>
        <authorList>
            <person name="Hidalgo-Ahumada C.A.P."/>
            <person name="Nobu M.K."/>
            <person name="Narihiro T."/>
            <person name="Tamaki H."/>
            <person name="Liu W.T."/>
            <person name="Kamagata Y."/>
            <person name="Stams A.J.M."/>
            <person name="Imachi H."/>
            <person name="Sousa D.Z."/>
        </authorList>
    </citation>
    <scope>NUCLEOTIDE SEQUENCE [LARGE SCALE GENOMIC DNA]</scope>
    <source>
        <strain evidence="5 6">MGP</strain>
    </source>
</reference>
<dbReference type="CDD" id="cd00009">
    <property type="entry name" value="AAA"/>
    <property type="match status" value="1"/>
</dbReference>
<keyword evidence="6" id="KW-1185">Reference proteome</keyword>
<dbReference type="Proteomes" id="UP000297597">
    <property type="component" value="Unassembled WGS sequence"/>
</dbReference>
<feature type="domain" description="AAA+ ATPase" evidence="4">
    <location>
        <begin position="101"/>
        <end position="236"/>
    </location>
</feature>
<dbReference type="OrthoDB" id="9776217at2"/>
<dbReference type="EMBL" id="QFFZ01000021">
    <property type="protein sequence ID" value="TEB10811.1"/>
    <property type="molecule type" value="Genomic_DNA"/>
</dbReference>
<dbReference type="GO" id="GO:0006260">
    <property type="term" value="P:DNA replication"/>
    <property type="evidence" value="ECO:0007669"/>
    <property type="project" value="TreeGrafter"/>
</dbReference>
<name>A0A4Y7RPN7_9FIRM</name>
<dbReference type="InterPro" id="IPR047661">
    <property type="entry name" value="IstB"/>
</dbReference>
<dbReference type="InterPro" id="IPR003593">
    <property type="entry name" value="AAA+_ATPase"/>
</dbReference>
<keyword evidence="3 5" id="KW-0067">ATP-binding</keyword>
<dbReference type="PANTHER" id="PTHR30050">
    <property type="entry name" value="CHROMOSOMAL REPLICATION INITIATOR PROTEIN DNAA"/>
    <property type="match status" value="1"/>
</dbReference>
<accession>A0A4Y7RPN7</accession>
<proteinExistence type="inferred from homology"/>
<comment type="similarity">
    <text evidence="1">Belongs to the IS21/IS1162 putative ATP-binding protein family.</text>
</comment>
<dbReference type="NCBIfam" id="NF038214">
    <property type="entry name" value="IS21_help_AAA"/>
    <property type="match status" value="1"/>
</dbReference>
<dbReference type="Gene3D" id="3.40.50.300">
    <property type="entry name" value="P-loop containing nucleotide triphosphate hydrolases"/>
    <property type="match status" value="1"/>
</dbReference>
<dbReference type="Pfam" id="PF01695">
    <property type="entry name" value="IstB_IS21"/>
    <property type="match status" value="1"/>
</dbReference>
<evidence type="ECO:0000256" key="1">
    <source>
        <dbReference type="ARBA" id="ARBA00008059"/>
    </source>
</evidence>
<dbReference type="InterPro" id="IPR028350">
    <property type="entry name" value="DNAC/IstB-like"/>
</dbReference>
<evidence type="ECO:0000313" key="5">
    <source>
        <dbReference type="EMBL" id="TEB10811.1"/>
    </source>
</evidence>
<comment type="caution">
    <text evidence="5">The sequence shown here is derived from an EMBL/GenBank/DDBJ whole genome shotgun (WGS) entry which is preliminary data.</text>
</comment>